<dbReference type="Pfam" id="PF00501">
    <property type="entry name" value="AMP-binding"/>
    <property type="match status" value="1"/>
</dbReference>
<dbReference type="InterPro" id="IPR000873">
    <property type="entry name" value="AMP-dep_synth/lig_dom"/>
</dbReference>
<dbReference type="Proteomes" id="UP000248132">
    <property type="component" value="Unassembled WGS sequence"/>
</dbReference>
<dbReference type="InterPro" id="IPR020459">
    <property type="entry name" value="AMP-binding"/>
</dbReference>
<evidence type="ECO:0000256" key="1">
    <source>
        <dbReference type="ARBA" id="ARBA00022450"/>
    </source>
</evidence>
<feature type="domain" description="AMP-binding enzyme C-terminal" evidence="4">
    <location>
        <begin position="426"/>
        <end position="501"/>
    </location>
</feature>
<keyword evidence="1" id="KW-0596">Phosphopantetheine</keyword>
<dbReference type="Pfam" id="PF13193">
    <property type="entry name" value="AMP-binding_C"/>
    <property type="match status" value="1"/>
</dbReference>
<organism evidence="5 6">
    <name type="scientific">Ruminiclostridium sufflavum DSM 19573</name>
    <dbReference type="NCBI Taxonomy" id="1121337"/>
    <lineage>
        <taxon>Bacteria</taxon>
        <taxon>Bacillati</taxon>
        <taxon>Bacillota</taxon>
        <taxon>Clostridia</taxon>
        <taxon>Eubacteriales</taxon>
        <taxon>Oscillospiraceae</taxon>
        <taxon>Ruminiclostridium</taxon>
    </lineage>
</organism>
<dbReference type="Gene3D" id="3.40.50.12780">
    <property type="entry name" value="N-terminal domain of ligase-like"/>
    <property type="match status" value="1"/>
</dbReference>
<reference evidence="5 6" key="1">
    <citation type="submission" date="2018-06" db="EMBL/GenBank/DDBJ databases">
        <title>Genomic Encyclopedia of Type Strains, Phase I: the one thousand microbial genomes (KMG-I) project.</title>
        <authorList>
            <person name="Kyrpides N."/>
        </authorList>
    </citation>
    <scope>NUCLEOTIDE SEQUENCE [LARGE SCALE GENOMIC DNA]</scope>
    <source>
        <strain evidence="5 6">DSM 19573</strain>
    </source>
</reference>
<dbReference type="PROSITE" id="PS00455">
    <property type="entry name" value="AMP_BINDING"/>
    <property type="match status" value="1"/>
</dbReference>
<evidence type="ECO:0000256" key="2">
    <source>
        <dbReference type="ARBA" id="ARBA00022553"/>
    </source>
</evidence>
<dbReference type="InterPro" id="IPR025110">
    <property type="entry name" value="AMP-bd_C"/>
</dbReference>
<keyword evidence="6" id="KW-1185">Reference proteome</keyword>
<dbReference type="RefSeq" id="WP_165835453.1">
    <property type="nucleotide sequence ID" value="NZ_QKMR01000001.1"/>
</dbReference>
<accession>A0A318XRM3</accession>
<dbReference type="PRINTS" id="PR00154">
    <property type="entry name" value="AMPBINDING"/>
</dbReference>
<dbReference type="InterPro" id="IPR020845">
    <property type="entry name" value="AMP-binding_CS"/>
</dbReference>
<dbReference type="PANTHER" id="PTHR44845">
    <property type="entry name" value="CARRIER DOMAIN-CONTAINING PROTEIN"/>
    <property type="match status" value="1"/>
</dbReference>
<sequence>MRLKRLLDQRIESDSGNMAFISGDTEVSAPEFLKISYGLCKRLCGFGLKKGDRLLILAPKSITSIAYIFSCMLEGYIFTPVDTATPEERLRFIINDCKPGGIVVDTDNINRLGEAFFNDYPEMLIFPVEAAGESLFSLEAFGDSGACQSNKPSGLKDEDKAYIIYTSGSTGTPKGVTVCRSALASFIESSIRKARYTENIRFLNFFPLHFDPVLMEIIMPWVVGGTTVIFNKFLFINDLVKELQKHRITDFSCTPNIISMLVGRISHYHKYEWPSLRSIWFGGESANINDLKRFREITPEVVLFNGYGPTETVIACSLREITEEDLNKDILPIGTPMDEVVFTIVNNGQEVAEDYTAGELYVSGEQLMDGYWGKPAEDEKNNFAYFNGKKHYKTDDNVYRSRGLYYFVGRKSAMIKLRGYRIYPLEIEKALNSLEEIEYSCVVLDEKNSVLVGIVELKDIFKKEAEINEKIVSKLKDKLPAYMIPEKILYEDRLPRMDTGKLDIRKIREMREV</sequence>
<evidence type="ECO:0000313" key="5">
    <source>
        <dbReference type="EMBL" id="PYG90237.1"/>
    </source>
</evidence>
<proteinExistence type="predicted"/>
<dbReference type="Gene3D" id="3.30.300.30">
    <property type="match status" value="1"/>
</dbReference>
<dbReference type="InterPro" id="IPR045851">
    <property type="entry name" value="AMP-bd_C_sf"/>
</dbReference>
<dbReference type="AlphaFoldDB" id="A0A318XRM3"/>
<name>A0A318XRM3_9FIRM</name>
<comment type="caution">
    <text evidence="5">The sequence shown here is derived from an EMBL/GenBank/DDBJ whole genome shotgun (WGS) entry which is preliminary data.</text>
</comment>
<feature type="domain" description="AMP-dependent synthetase/ligase" evidence="3">
    <location>
        <begin position="12"/>
        <end position="372"/>
    </location>
</feature>
<evidence type="ECO:0000259" key="3">
    <source>
        <dbReference type="Pfam" id="PF00501"/>
    </source>
</evidence>
<dbReference type="SUPFAM" id="SSF56801">
    <property type="entry name" value="Acetyl-CoA synthetase-like"/>
    <property type="match status" value="1"/>
</dbReference>
<gene>
    <name evidence="5" type="ORF">LY28_00117</name>
</gene>
<evidence type="ECO:0000259" key="4">
    <source>
        <dbReference type="Pfam" id="PF13193"/>
    </source>
</evidence>
<evidence type="ECO:0000313" key="6">
    <source>
        <dbReference type="Proteomes" id="UP000248132"/>
    </source>
</evidence>
<protein>
    <submittedName>
        <fullName evidence="5">Amino acid adenylation domain-containing protein</fullName>
    </submittedName>
</protein>
<keyword evidence="2" id="KW-0597">Phosphoprotein</keyword>
<dbReference type="PANTHER" id="PTHR44845:SF4">
    <property type="entry name" value="NONRIBOSOMAL PEPTIDE SYNTHASE INPA"/>
    <property type="match status" value="1"/>
</dbReference>
<dbReference type="InterPro" id="IPR042099">
    <property type="entry name" value="ANL_N_sf"/>
</dbReference>
<dbReference type="EMBL" id="QKMR01000001">
    <property type="protein sequence ID" value="PYG90237.1"/>
    <property type="molecule type" value="Genomic_DNA"/>
</dbReference>